<proteinExistence type="predicted"/>
<protein>
    <recommendedName>
        <fullName evidence="3">Helix-turn-helix type 11 domain-containing protein</fullName>
    </recommendedName>
</protein>
<sequence>MSDSPGGRRRASIHITRQRASRLYRLVRLLDERPRSRDEVLKGLTIGLRTFYRELDLLKRCGLKVQHKEKVYVLAAAAGRAEGRLPFPDPQLNFAEMAELARCECDAGRRLAALLASVTDQPADSPRPKRKARSR</sequence>
<name>A0ABT6FA11_9BACT</name>
<evidence type="ECO:0000313" key="2">
    <source>
        <dbReference type="Proteomes" id="UP001216907"/>
    </source>
</evidence>
<keyword evidence="2" id="KW-1185">Reference proteome</keyword>
<dbReference type="Proteomes" id="UP001216907">
    <property type="component" value="Unassembled WGS sequence"/>
</dbReference>
<reference evidence="1 2" key="1">
    <citation type="submission" date="2023-03" db="EMBL/GenBank/DDBJ databases">
        <title>Paludisphaera mucosa sp. nov. a novel planctomycete from northern fen.</title>
        <authorList>
            <person name="Ivanova A."/>
        </authorList>
    </citation>
    <scope>NUCLEOTIDE SEQUENCE [LARGE SCALE GENOMIC DNA]</scope>
    <source>
        <strain evidence="1 2">Pla2</strain>
    </source>
</reference>
<dbReference type="EMBL" id="JARRAG010000002">
    <property type="protein sequence ID" value="MDG3004316.1"/>
    <property type="molecule type" value="Genomic_DNA"/>
</dbReference>
<dbReference type="RefSeq" id="WP_277860674.1">
    <property type="nucleotide sequence ID" value="NZ_JARRAG010000002.1"/>
</dbReference>
<evidence type="ECO:0008006" key="3">
    <source>
        <dbReference type="Google" id="ProtNLM"/>
    </source>
</evidence>
<comment type="caution">
    <text evidence="1">The sequence shown here is derived from an EMBL/GenBank/DDBJ whole genome shotgun (WGS) entry which is preliminary data.</text>
</comment>
<accession>A0ABT6FA11</accession>
<evidence type="ECO:0000313" key="1">
    <source>
        <dbReference type="EMBL" id="MDG3004316.1"/>
    </source>
</evidence>
<gene>
    <name evidence="1" type="ORF">PZE19_11065</name>
</gene>
<organism evidence="1 2">
    <name type="scientific">Paludisphaera mucosa</name>
    <dbReference type="NCBI Taxonomy" id="3030827"/>
    <lineage>
        <taxon>Bacteria</taxon>
        <taxon>Pseudomonadati</taxon>
        <taxon>Planctomycetota</taxon>
        <taxon>Planctomycetia</taxon>
        <taxon>Isosphaerales</taxon>
        <taxon>Isosphaeraceae</taxon>
        <taxon>Paludisphaera</taxon>
    </lineage>
</organism>